<dbReference type="PANTHER" id="PTHR23070">
    <property type="entry name" value="BCS1 AAA-TYPE ATPASE"/>
    <property type="match status" value="1"/>
</dbReference>
<accession>A0A5N6KQ25</accession>
<dbReference type="InterPro" id="IPR003593">
    <property type="entry name" value="AAA+_ATPase"/>
</dbReference>
<organism evidence="3 4">
    <name type="scientific">Carpinus fangiana</name>
    <dbReference type="NCBI Taxonomy" id="176857"/>
    <lineage>
        <taxon>Eukaryota</taxon>
        <taxon>Viridiplantae</taxon>
        <taxon>Streptophyta</taxon>
        <taxon>Embryophyta</taxon>
        <taxon>Tracheophyta</taxon>
        <taxon>Spermatophyta</taxon>
        <taxon>Magnoliopsida</taxon>
        <taxon>eudicotyledons</taxon>
        <taxon>Gunneridae</taxon>
        <taxon>Pentapetalae</taxon>
        <taxon>rosids</taxon>
        <taxon>fabids</taxon>
        <taxon>Fagales</taxon>
        <taxon>Betulaceae</taxon>
        <taxon>Carpinus</taxon>
    </lineage>
</organism>
<dbReference type="AlphaFoldDB" id="A0A5N6KQ25"/>
<dbReference type="Pfam" id="PF00004">
    <property type="entry name" value="AAA"/>
    <property type="match status" value="1"/>
</dbReference>
<dbReference type="SMART" id="SM00382">
    <property type="entry name" value="AAA"/>
    <property type="match status" value="1"/>
</dbReference>
<keyword evidence="4" id="KW-1185">Reference proteome</keyword>
<evidence type="ECO:0000313" key="3">
    <source>
        <dbReference type="EMBL" id="KAB8337189.1"/>
    </source>
</evidence>
<gene>
    <name evidence="3" type="ORF">FH972_021492</name>
</gene>
<dbReference type="InterPro" id="IPR027417">
    <property type="entry name" value="P-loop_NTPase"/>
</dbReference>
<evidence type="ECO:0000313" key="4">
    <source>
        <dbReference type="Proteomes" id="UP000327013"/>
    </source>
</evidence>
<dbReference type="InterPro" id="IPR050747">
    <property type="entry name" value="Mitochondrial_chaperone_BCS1"/>
</dbReference>
<feature type="domain" description="AAA+ ATPase" evidence="2">
    <location>
        <begin position="228"/>
        <end position="352"/>
    </location>
</feature>
<proteinExistence type="inferred from homology"/>
<comment type="caution">
    <text evidence="3">The sequence shown here is derived from an EMBL/GenBank/DDBJ whole genome shotgun (WGS) entry which is preliminary data.</text>
</comment>
<evidence type="ECO:0000256" key="1">
    <source>
        <dbReference type="ARBA" id="ARBA00007448"/>
    </source>
</evidence>
<comment type="similarity">
    <text evidence="1">Belongs to the AAA ATPase family. BCS1 subfamily.</text>
</comment>
<dbReference type="Gene3D" id="3.40.50.300">
    <property type="entry name" value="P-loop containing nucleotide triphosphate hydrolases"/>
    <property type="match status" value="1"/>
</dbReference>
<dbReference type="InterPro" id="IPR003959">
    <property type="entry name" value="ATPase_AAA_core"/>
</dbReference>
<name>A0A5N6KQ25_9ROSI</name>
<dbReference type="CDD" id="cd19481">
    <property type="entry name" value="RecA-like_protease"/>
    <property type="match status" value="1"/>
</dbReference>
<dbReference type="GO" id="GO:0016887">
    <property type="term" value="F:ATP hydrolysis activity"/>
    <property type="evidence" value="ECO:0007669"/>
    <property type="project" value="InterPro"/>
</dbReference>
<dbReference type="Proteomes" id="UP000327013">
    <property type="component" value="Unassembled WGS sequence"/>
</dbReference>
<dbReference type="GO" id="GO:0005524">
    <property type="term" value="F:ATP binding"/>
    <property type="evidence" value="ECO:0007669"/>
    <property type="project" value="InterPro"/>
</dbReference>
<dbReference type="SUPFAM" id="SSF52540">
    <property type="entry name" value="P-loop containing nucleoside triphosphate hydrolases"/>
    <property type="match status" value="1"/>
</dbReference>
<sequence>MASPDPADDFTVISTASSHSLFPTFEASHSAPIADNDVPFTAALRKQYPELNVTTVPTTNAPLVQYAALGHATATLDTETDSLLRWRGYVGPAHRGGNGSLGDAIFFAKYHYTWGSEDFILFTVGSAFSQLQYILKEPSINDGENTLSHCAKTDALIWAVVAVMQGDADKYIYIFDNYWMRSRELWEQVQHASWDKVILNPSTKHALTDVAGTFFDSEETYRKYGVPWKRGVIFHGPPGNGKTISIKALMKTLYDRKDPVPSLYVKAAPATGHLKNVFQLARSMSPCMLIFEDIETIVSQSTRSYFFNEVDGLASNDGILMVASTNYLERLDPGLSKRPSRFDRKYLFPLPDANERALYCAFWRKKLEKSKSDIPFPTKLDKAIAGITDKFSFAYLQEAFIASLLIIAREGAEEEDGGVEDVADLAGWFDGVHSRRGGGDGDELRGYKLWRVMKKQVAMLRREMGDGRDDAIAKAKGSGDLTMLLNALQGMQTMSLNDQPRERERDAWPSSSAAAWFDAVGDGLPVSSADARTQVALSGSTANEDMPRTVEQMLGAGIGKKKIFTESAFEWRQ</sequence>
<dbReference type="OrthoDB" id="1926232at2759"/>
<dbReference type="EMBL" id="VIBQ01000009">
    <property type="protein sequence ID" value="KAB8337189.1"/>
    <property type="molecule type" value="Genomic_DNA"/>
</dbReference>
<evidence type="ECO:0000259" key="2">
    <source>
        <dbReference type="SMART" id="SM00382"/>
    </source>
</evidence>
<reference evidence="3 4" key="1">
    <citation type="submission" date="2019-06" db="EMBL/GenBank/DDBJ databases">
        <title>A chromosomal-level reference genome of Carpinus fangiana (Coryloideae, Betulaceae).</title>
        <authorList>
            <person name="Yang X."/>
            <person name="Wang Z."/>
            <person name="Zhang L."/>
            <person name="Hao G."/>
            <person name="Liu J."/>
            <person name="Yang Y."/>
        </authorList>
    </citation>
    <scope>NUCLEOTIDE SEQUENCE [LARGE SCALE GENOMIC DNA]</scope>
    <source>
        <strain evidence="3">Cfa_2016G</strain>
        <tissue evidence="3">Leaf</tissue>
    </source>
</reference>
<protein>
    <recommendedName>
        <fullName evidence="2">AAA+ ATPase domain-containing protein</fullName>
    </recommendedName>
</protein>